<dbReference type="WBParaSite" id="Minc3s03683g34516">
    <property type="protein sequence ID" value="Minc3s03683g34516"/>
    <property type="gene ID" value="Minc3s03683g34516"/>
</dbReference>
<dbReference type="Proteomes" id="UP000887563">
    <property type="component" value="Unplaced"/>
</dbReference>
<dbReference type="AlphaFoldDB" id="A0A914N9X6"/>
<feature type="domain" description="BPTI/Kunitz inhibitor" evidence="1">
    <location>
        <begin position="4"/>
        <end position="61"/>
    </location>
</feature>
<reference evidence="3" key="1">
    <citation type="submission" date="2022-11" db="UniProtKB">
        <authorList>
            <consortium name="WormBaseParasite"/>
        </authorList>
    </citation>
    <scope>IDENTIFICATION</scope>
</reference>
<evidence type="ECO:0000313" key="2">
    <source>
        <dbReference type="Proteomes" id="UP000887563"/>
    </source>
</evidence>
<organism evidence="2 3">
    <name type="scientific">Meloidogyne incognita</name>
    <name type="common">Southern root-knot nematode worm</name>
    <name type="synonym">Oxyuris incognita</name>
    <dbReference type="NCBI Taxonomy" id="6306"/>
    <lineage>
        <taxon>Eukaryota</taxon>
        <taxon>Metazoa</taxon>
        <taxon>Ecdysozoa</taxon>
        <taxon>Nematoda</taxon>
        <taxon>Chromadorea</taxon>
        <taxon>Rhabditida</taxon>
        <taxon>Tylenchina</taxon>
        <taxon>Tylenchomorpha</taxon>
        <taxon>Tylenchoidea</taxon>
        <taxon>Meloidogynidae</taxon>
        <taxon>Meloidogyninae</taxon>
        <taxon>Meloidogyne</taxon>
        <taxon>Meloidogyne incognita group</taxon>
    </lineage>
</organism>
<sequence length="71" mass="8215">MRDCRKHYDKGYDCGEGLEIDNSGIKWYYDHELEMCLSFVYKGCGENKNGFNSKDDANGVFQVNLTRPLLI</sequence>
<dbReference type="Gene3D" id="4.10.410.10">
    <property type="entry name" value="Pancreatic trypsin inhibitor Kunitz domain"/>
    <property type="match status" value="1"/>
</dbReference>
<dbReference type="InterPro" id="IPR036880">
    <property type="entry name" value="Kunitz_BPTI_sf"/>
</dbReference>
<accession>A0A914N9X6</accession>
<name>A0A914N9X6_MELIC</name>
<dbReference type="GO" id="GO:0004867">
    <property type="term" value="F:serine-type endopeptidase inhibitor activity"/>
    <property type="evidence" value="ECO:0007669"/>
    <property type="project" value="InterPro"/>
</dbReference>
<evidence type="ECO:0000259" key="1">
    <source>
        <dbReference type="PROSITE" id="PS50279"/>
    </source>
</evidence>
<dbReference type="SMART" id="SM00131">
    <property type="entry name" value="KU"/>
    <property type="match status" value="1"/>
</dbReference>
<dbReference type="InterPro" id="IPR002223">
    <property type="entry name" value="Kunitz_BPTI"/>
</dbReference>
<evidence type="ECO:0000313" key="3">
    <source>
        <dbReference type="WBParaSite" id="Minc3s03683g34516"/>
    </source>
</evidence>
<proteinExistence type="predicted"/>
<dbReference type="CDD" id="cd00109">
    <property type="entry name" value="Kunitz-type"/>
    <property type="match status" value="1"/>
</dbReference>
<dbReference type="SUPFAM" id="SSF57362">
    <property type="entry name" value="BPTI-like"/>
    <property type="match status" value="1"/>
</dbReference>
<dbReference type="PROSITE" id="PS50279">
    <property type="entry name" value="BPTI_KUNITZ_2"/>
    <property type="match status" value="1"/>
</dbReference>
<dbReference type="Pfam" id="PF00014">
    <property type="entry name" value="Kunitz_BPTI"/>
    <property type="match status" value="1"/>
</dbReference>
<protein>
    <submittedName>
        <fullName evidence="3">BPTI/Kunitz inhibitor domain-containing protein</fullName>
    </submittedName>
</protein>
<keyword evidence="2" id="KW-1185">Reference proteome</keyword>